<evidence type="ECO:0000313" key="1">
    <source>
        <dbReference type="EMBL" id="GGB91541.1"/>
    </source>
</evidence>
<organism evidence="1 2">
    <name type="scientific">Marinobacterium zhoushanense</name>
    <dbReference type="NCBI Taxonomy" id="1679163"/>
    <lineage>
        <taxon>Bacteria</taxon>
        <taxon>Pseudomonadati</taxon>
        <taxon>Pseudomonadota</taxon>
        <taxon>Gammaproteobacteria</taxon>
        <taxon>Oceanospirillales</taxon>
        <taxon>Oceanospirillaceae</taxon>
        <taxon>Marinobacterium</taxon>
    </lineage>
</organism>
<dbReference type="EMBL" id="BMIJ01000003">
    <property type="protein sequence ID" value="GGB91541.1"/>
    <property type="molecule type" value="Genomic_DNA"/>
</dbReference>
<dbReference type="Proteomes" id="UP000629025">
    <property type="component" value="Unassembled WGS sequence"/>
</dbReference>
<comment type="caution">
    <text evidence="1">The sequence shown here is derived from an EMBL/GenBank/DDBJ whole genome shotgun (WGS) entry which is preliminary data.</text>
</comment>
<reference evidence="2" key="1">
    <citation type="journal article" date="2019" name="Int. J. Syst. Evol. Microbiol.">
        <title>The Global Catalogue of Microorganisms (GCM) 10K type strain sequencing project: providing services to taxonomists for standard genome sequencing and annotation.</title>
        <authorList>
            <consortium name="The Broad Institute Genomics Platform"/>
            <consortium name="The Broad Institute Genome Sequencing Center for Infectious Disease"/>
            <person name="Wu L."/>
            <person name="Ma J."/>
        </authorList>
    </citation>
    <scope>NUCLEOTIDE SEQUENCE [LARGE SCALE GENOMIC DNA]</scope>
    <source>
        <strain evidence="2">CGMCC 1.15341</strain>
    </source>
</reference>
<evidence type="ECO:0008006" key="3">
    <source>
        <dbReference type="Google" id="ProtNLM"/>
    </source>
</evidence>
<evidence type="ECO:0000313" key="2">
    <source>
        <dbReference type="Proteomes" id="UP000629025"/>
    </source>
</evidence>
<name>A0ABQ1KBQ6_9GAMM</name>
<sequence>MRNQQRVIRHPDEIPLDLQVVEQSHMPDSNIMPLDLVCKSPAMLASGLQVSISADGLLNAPFITGQILWCRARYDHYELNIRFSSAEHAQRMRMFEQVCHIRHYRQSVKEHQGRTLSDEEAALEWIAKYAALFPSNNL</sequence>
<protein>
    <recommendedName>
        <fullName evidence="3">PilZ domain-containing protein</fullName>
    </recommendedName>
</protein>
<proteinExistence type="predicted"/>
<accession>A0ABQ1KBQ6</accession>
<gene>
    <name evidence="1" type="ORF">GCM10011352_16990</name>
</gene>
<keyword evidence="2" id="KW-1185">Reference proteome</keyword>
<dbReference type="RefSeq" id="WP_188747276.1">
    <property type="nucleotide sequence ID" value="NZ_BMIJ01000003.1"/>
</dbReference>